<evidence type="ECO:0000256" key="1">
    <source>
        <dbReference type="SAM" id="MobiDB-lite"/>
    </source>
</evidence>
<keyword evidence="3" id="KW-1185">Reference proteome</keyword>
<organism evidence="2 3">
    <name type="scientific">Fusarium longipes</name>
    <dbReference type="NCBI Taxonomy" id="694270"/>
    <lineage>
        <taxon>Eukaryota</taxon>
        <taxon>Fungi</taxon>
        <taxon>Dikarya</taxon>
        <taxon>Ascomycota</taxon>
        <taxon>Pezizomycotina</taxon>
        <taxon>Sordariomycetes</taxon>
        <taxon>Hypocreomycetidae</taxon>
        <taxon>Hypocreales</taxon>
        <taxon>Nectriaceae</taxon>
        <taxon>Fusarium</taxon>
    </lineage>
</organism>
<feature type="region of interest" description="Disordered" evidence="1">
    <location>
        <begin position="140"/>
        <end position="179"/>
    </location>
</feature>
<protein>
    <submittedName>
        <fullName evidence="2">Uncharacterized protein</fullName>
    </submittedName>
</protein>
<dbReference type="AlphaFoldDB" id="A0A395T1T5"/>
<gene>
    <name evidence="2" type="ORF">FLONG3_3495</name>
</gene>
<feature type="compositionally biased region" description="Basic residues" evidence="1">
    <location>
        <begin position="140"/>
        <end position="152"/>
    </location>
</feature>
<dbReference type="Proteomes" id="UP000266234">
    <property type="component" value="Unassembled WGS sequence"/>
</dbReference>
<reference evidence="2 3" key="1">
    <citation type="journal article" date="2018" name="PLoS Pathog.">
        <title>Evolution of structural diversity of trichothecenes, a family of toxins produced by plant pathogenic and entomopathogenic fungi.</title>
        <authorList>
            <person name="Proctor R.H."/>
            <person name="McCormick S.P."/>
            <person name="Kim H.S."/>
            <person name="Cardoza R.E."/>
            <person name="Stanley A.M."/>
            <person name="Lindo L."/>
            <person name="Kelly A."/>
            <person name="Brown D.W."/>
            <person name="Lee T."/>
            <person name="Vaughan M.M."/>
            <person name="Alexander N.J."/>
            <person name="Busman M."/>
            <person name="Gutierrez S."/>
        </authorList>
    </citation>
    <scope>NUCLEOTIDE SEQUENCE [LARGE SCALE GENOMIC DNA]</scope>
    <source>
        <strain evidence="2 3">NRRL 20695</strain>
    </source>
</reference>
<accession>A0A395T1T5</accession>
<sequence length="179" mass="20494">MQHVIHWIYWHRCNQKHGRRRLSPATTDPLNNPEVIQAYEELSNGDGDKYVTVIEIHQEFIDEIKKKSYVMRTIQANSDAAAFRDYIGSTFADGNDGEGSDAAGDVDKDLQQSIVNDSAVLNADLLTSIYITLNRKLKERKARARARPRPKRSPSQTHWPTDQQLDGRRLWVSTNSNYP</sequence>
<comment type="caution">
    <text evidence="2">The sequence shown here is derived from an EMBL/GenBank/DDBJ whole genome shotgun (WGS) entry which is preliminary data.</text>
</comment>
<name>A0A395T1T5_9HYPO</name>
<dbReference type="EMBL" id="PXOG01000070">
    <property type="protein sequence ID" value="RGP78359.1"/>
    <property type="molecule type" value="Genomic_DNA"/>
</dbReference>
<evidence type="ECO:0000313" key="3">
    <source>
        <dbReference type="Proteomes" id="UP000266234"/>
    </source>
</evidence>
<dbReference type="OrthoDB" id="5103820at2759"/>
<proteinExistence type="predicted"/>
<evidence type="ECO:0000313" key="2">
    <source>
        <dbReference type="EMBL" id="RGP78359.1"/>
    </source>
</evidence>